<reference evidence="2 3" key="1">
    <citation type="submission" date="2019-03" db="EMBL/GenBank/DDBJ databases">
        <title>Draft genome sequences of novel Actinobacteria.</title>
        <authorList>
            <person name="Sahin N."/>
            <person name="Ay H."/>
            <person name="Saygin H."/>
        </authorList>
    </citation>
    <scope>NUCLEOTIDE SEQUENCE [LARGE SCALE GENOMIC DNA]</scope>
    <source>
        <strain evidence="2 3">KC310</strain>
    </source>
</reference>
<comment type="caution">
    <text evidence="2">The sequence shown here is derived from an EMBL/GenBank/DDBJ whole genome shotgun (WGS) entry which is preliminary data.</text>
</comment>
<proteinExistence type="predicted"/>
<feature type="signal peptide" evidence="1">
    <location>
        <begin position="1"/>
        <end position="24"/>
    </location>
</feature>
<evidence type="ECO:0000256" key="1">
    <source>
        <dbReference type="SAM" id="SignalP"/>
    </source>
</evidence>
<sequence length="116" mass="12358">MIPALAATGAAATLLLGAAPSAGAQATTQVSAEAASGYPRLKCSKVTEKGGWQSYRYVTVKNNCQSTLKANVEWSGKDSGWVAISKGTSHTFKREIIMGAYGVKMYYKGKRYNTDL</sequence>
<evidence type="ECO:0000313" key="2">
    <source>
        <dbReference type="EMBL" id="TDD02317.1"/>
    </source>
</evidence>
<dbReference type="EMBL" id="SMKO01000066">
    <property type="protein sequence ID" value="TDD02317.1"/>
    <property type="molecule type" value="Genomic_DNA"/>
</dbReference>
<organism evidence="2 3">
    <name type="scientific">Nonomuraea deserti</name>
    <dbReference type="NCBI Taxonomy" id="1848322"/>
    <lineage>
        <taxon>Bacteria</taxon>
        <taxon>Bacillati</taxon>
        <taxon>Actinomycetota</taxon>
        <taxon>Actinomycetes</taxon>
        <taxon>Streptosporangiales</taxon>
        <taxon>Streptosporangiaceae</taxon>
        <taxon>Nonomuraea</taxon>
    </lineage>
</organism>
<keyword evidence="3" id="KW-1185">Reference proteome</keyword>
<dbReference type="InterPro" id="IPR036379">
    <property type="entry name" value="A-amylase_inhib_sf"/>
</dbReference>
<name>A0A4R4VFC4_9ACTN</name>
<keyword evidence="1" id="KW-0732">Signal</keyword>
<dbReference type="GO" id="GO:0015066">
    <property type="term" value="F:alpha-amylase inhibitor activity"/>
    <property type="evidence" value="ECO:0007669"/>
    <property type="project" value="InterPro"/>
</dbReference>
<feature type="chain" id="PRO_5038928072" evidence="1">
    <location>
        <begin position="25"/>
        <end position="116"/>
    </location>
</feature>
<evidence type="ECO:0000313" key="3">
    <source>
        <dbReference type="Proteomes" id="UP000295258"/>
    </source>
</evidence>
<dbReference type="Proteomes" id="UP000295258">
    <property type="component" value="Unassembled WGS sequence"/>
</dbReference>
<dbReference type="Gene3D" id="2.60.40.20">
    <property type="entry name" value="Alpha-amylase inhibitor"/>
    <property type="match status" value="1"/>
</dbReference>
<accession>A0A4R4VFC4</accession>
<dbReference type="RefSeq" id="WP_132597438.1">
    <property type="nucleotide sequence ID" value="NZ_SMKO01000066.1"/>
</dbReference>
<dbReference type="AlphaFoldDB" id="A0A4R4VFC4"/>
<protein>
    <submittedName>
        <fullName evidence="2">Uncharacterized protein</fullName>
    </submittedName>
</protein>
<gene>
    <name evidence="2" type="ORF">E1292_23870</name>
</gene>